<feature type="transmembrane region" description="Helical" evidence="1">
    <location>
        <begin position="45"/>
        <end position="66"/>
    </location>
</feature>
<dbReference type="KEGG" id="ccho:CCHOA_10700"/>
<dbReference type="OrthoDB" id="4422894at2"/>
<feature type="transmembrane region" description="Helical" evidence="1">
    <location>
        <begin position="78"/>
        <end position="100"/>
    </location>
</feature>
<keyword evidence="1" id="KW-0812">Transmembrane</keyword>
<evidence type="ECO:0000256" key="1">
    <source>
        <dbReference type="SAM" id="Phobius"/>
    </source>
</evidence>
<dbReference type="AlphaFoldDB" id="A0A3G6J9D6"/>
<proteinExistence type="predicted"/>
<organism evidence="2 3">
    <name type="scientific">Corynebacterium choanae</name>
    <dbReference type="NCBI Taxonomy" id="1862358"/>
    <lineage>
        <taxon>Bacteria</taxon>
        <taxon>Bacillati</taxon>
        <taxon>Actinomycetota</taxon>
        <taxon>Actinomycetes</taxon>
        <taxon>Mycobacteriales</taxon>
        <taxon>Corynebacteriaceae</taxon>
        <taxon>Corynebacterium</taxon>
    </lineage>
</organism>
<keyword evidence="1" id="KW-0472">Membrane</keyword>
<dbReference type="EMBL" id="CP033896">
    <property type="protein sequence ID" value="AZA14519.1"/>
    <property type="molecule type" value="Genomic_DNA"/>
</dbReference>
<keyword evidence="3" id="KW-1185">Reference proteome</keyword>
<evidence type="ECO:0000313" key="3">
    <source>
        <dbReference type="Proteomes" id="UP000269019"/>
    </source>
</evidence>
<accession>A0A3G6J9D6</accession>
<reference evidence="2 3" key="1">
    <citation type="submission" date="2018-11" db="EMBL/GenBank/DDBJ databases">
        <authorList>
            <person name="Kleinhagauer T."/>
            <person name="Glaeser S.P."/>
            <person name="Spergser J."/>
            <person name="Ruckert C."/>
            <person name="Kaempfer P."/>
            <person name="Busse H.-J."/>
        </authorList>
    </citation>
    <scope>NUCLEOTIDE SEQUENCE [LARGE SCALE GENOMIC DNA]</scope>
    <source>
        <strain evidence="2 3">200CH</strain>
    </source>
</reference>
<sequence>MSSHVPADSRLAPARSFDGEPYYVEGYVPSSYDAPHSALLRSSTWIGMGMILSSVIGIGTWVFGLGVQRDGIMADNGMTFVIIGVVLMLALWIGGAALIYSGRKGDREYKARTGRH</sequence>
<protein>
    <submittedName>
        <fullName evidence="2">Uncharacterized protein</fullName>
    </submittedName>
</protein>
<name>A0A3G6J9D6_9CORY</name>
<gene>
    <name evidence="2" type="ORF">CCHOA_10700</name>
</gene>
<dbReference type="Proteomes" id="UP000269019">
    <property type="component" value="Chromosome"/>
</dbReference>
<dbReference type="RefSeq" id="WP_123929966.1">
    <property type="nucleotide sequence ID" value="NZ_CP033896.1"/>
</dbReference>
<keyword evidence="1" id="KW-1133">Transmembrane helix</keyword>
<evidence type="ECO:0000313" key="2">
    <source>
        <dbReference type="EMBL" id="AZA14519.1"/>
    </source>
</evidence>